<dbReference type="Proteomes" id="UP001210925">
    <property type="component" value="Unassembled WGS sequence"/>
</dbReference>
<keyword evidence="4" id="KW-1185">Reference proteome</keyword>
<gene>
    <name evidence="3" type="ORF">HK103_000978</name>
</gene>
<dbReference type="Gene3D" id="2.120.10.80">
    <property type="entry name" value="Kelch-type beta propeller"/>
    <property type="match status" value="2"/>
</dbReference>
<proteinExistence type="predicted"/>
<dbReference type="InterPro" id="IPR015915">
    <property type="entry name" value="Kelch-typ_b-propeller"/>
</dbReference>
<dbReference type="PANTHER" id="PTHR46063">
    <property type="entry name" value="KELCH DOMAIN-CONTAINING PROTEIN"/>
    <property type="match status" value="1"/>
</dbReference>
<dbReference type="SUPFAM" id="SSF117281">
    <property type="entry name" value="Kelch motif"/>
    <property type="match status" value="1"/>
</dbReference>
<protein>
    <recommendedName>
        <fullName evidence="2">DUF4110 domain-containing protein</fullName>
    </recommendedName>
</protein>
<dbReference type="InterPro" id="IPR025183">
    <property type="entry name" value="DUF4110"/>
</dbReference>
<name>A0AAD5UMF7_9FUNG</name>
<reference evidence="3" key="1">
    <citation type="submission" date="2020-05" db="EMBL/GenBank/DDBJ databases">
        <title>Phylogenomic resolution of chytrid fungi.</title>
        <authorList>
            <person name="Stajich J.E."/>
            <person name="Amses K."/>
            <person name="Simmons R."/>
            <person name="Seto K."/>
            <person name="Myers J."/>
            <person name="Bonds A."/>
            <person name="Quandt C.A."/>
            <person name="Barry K."/>
            <person name="Liu P."/>
            <person name="Grigoriev I."/>
            <person name="Longcore J.E."/>
            <person name="James T.Y."/>
        </authorList>
    </citation>
    <scope>NUCLEOTIDE SEQUENCE</scope>
    <source>
        <strain evidence="3">PLAUS21</strain>
    </source>
</reference>
<evidence type="ECO:0000313" key="4">
    <source>
        <dbReference type="Proteomes" id="UP001210925"/>
    </source>
</evidence>
<dbReference type="AlphaFoldDB" id="A0AAD5UMF7"/>
<evidence type="ECO:0000256" key="1">
    <source>
        <dbReference type="SAM" id="MobiDB-lite"/>
    </source>
</evidence>
<dbReference type="Pfam" id="PF24681">
    <property type="entry name" value="Kelch_KLHDC2_KLHL20_DRC7"/>
    <property type="match status" value="1"/>
</dbReference>
<dbReference type="Pfam" id="PF13422">
    <property type="entry name" value="DUF4110"/>
    <property type="match status" value="1"/>
</dbReference>
<sequence>MGKGRDKKKKLKKKEPKEEKVKEEKKSKKSRKDEDVEDIDAILDEFRKQQTDMYKVTEEANCAPPSRRANASLSVNPLNPSELILFGGEYYDGQKVYMYNDFFKYNIEKKEWKRITSPNSPGPRSSHQVVITPAGLLFLWGGEFVSPNETSFFHYKDFWMMDLKTNQWEKLEMKGRPPPRSGHRMTLWKHFIVLFGGFYDQTNDSKYYDDVWIFDTIEFKWSKVDVPEPRPPARSAFQFMPYGDQIILYGGYSKAATKGKKVNGMVHVDAWCLKMSFDLKAIRWERKKKCGGIVPGQRSGCTTVFFKGKGIMFGGVSDIQEDEETIESVVHGDMFQYQIDGNKWYPLTLKSKGKKQKKEKKVVHDSDDSDADISEQVEQIEISKPLWPGERFNTMLVVVKNQLYMYGGILENKNKEITLNDLWTINLERMDEWVEIIKDDVAHLEWYGVDSDMEEDDEDEEEDDEEEEEEEESDMEIDEKDKVIVQDIDEDSDEDKPPQMTPEQLKAQMENDPLPGEPLNDYYSRTNIYWQERVLEITGRTGKALRKNAFEYAYKRYQELLPQNKILEEQMREQEALLEAEQAKQKEKGETGVARHRNR</sequence>
<accession>A0AAD5UMF7</accession>
<dbReference type="PANTHER" id="PTHR46063:SF1">
    <property type="entry name" value="KELCH DOMAIN-CONTAINING PROTEIN 4"/>
    <property type="match status" value="1"/>
</dbReference>
<dbReference type="InterPro" id="IPR052588">
    <property type="entry name" value="Kelch_domain_protein"/>
</dbReference>
<feature type="region of interest" description="Disordered" evidence="1">
    <location>
        <begin position="1"/>
        <end position="36"/>
    </location>
</feature>
<comment type="caution">
    <text evidence="3">The sequence shown here is derived from an EMBL/GenBank/DDBJ whole genome shotgun (WGS) entry which is preliminary data.</text>
</comment>
<feature type="compositionally biased region" description="Basic and acidic residues" evidence="1">
    <location>
        <begin position="578"/>
        <end position="590"/>
    </location>
</feature>
<feature type="compositionally biased region" description="Basic residues" evidence="1">
    <location>
        <begin position="1"/>
        <end position="14"/>
    </location>
</feature>
<feature type="region of interest" description="Disordered" evidence="1">
    <location>
        <begin position="578"/>
        <end position="599"/>
    </location>
</feature>
<evidence type="ECO:0000259" key="2">
    <source>
        <dbReference type="Pfam" id="PF13422"/>
    </source>
</evidence>
<feature type="compositionally biased region" description="Acidic residues" evidence="1">
    <location>
        <begin position="451"/>
        <end position="478"/>
    </location>
</feature>
<feature type="region of interest" description="Disordered" evidence="1">
    <location>
        <begin position="447"/>
        <end position="482"/>
    </location>
</feature>
<evidence type="ECO:0000313" key="3">
    <source>
        <dbReference type="EMBL" id="KAJ3260343.1"/>
    </source>
</evidence>
<feature type="domain" description="DUF4110" evidence="2">
    <location>
        <begin position="510"/>
        <end position="587"/>
    </location>
</feature>
<feature type="compositionally biased region" description="Basic and acidic residues" evidence="1">
    <location>
        <begin position="15"/>
        <end position="34"/>
    </location>
</feature>
<organism evidence="3 4">
    <name type="scientific">Boothiomyces macroporosus</name>
    <dbReference type="NCBI Taxonomy" id="261099"/>
    <lineage>
        <taxon>Eukaryota</taxon>
        <taxon>Fungi</taxon>
        <taxon>Fungi incertae sedis</taxon>
        <taxon>Chytridiomycota</taxon>
        <taxon>Chytridiomycota incertae sedis</taxon>
        <taxon>Chytridiomycetes</taxon>
        <taxon>Rhizophydiales</taxon>
        <taxon>Terramycetaceae</taxon>
        <taxon>Boothiomyces</taxon>
    </lineage>
</organism>
<dbReference type="EMBL" id="JADGKB010000012">
    <property type="protein sequence ID" value="KAJ3260343.1"/>
    <property type="molecule type" value="Genomic_DNA"/>
</dbReference>